<dbReference type="Gene3D" id="3.40.720.10">
    <property type="entry name" value="Alkaline Phosphatase, subunit A"/>
    <property type="match status" value="1"/>
</dbReference>
<protein>
    <submittedName>
        <fullName evidence="1">Uncharacterized protein</fullName>
    </submittedName>
</protein>
<keyword evidence="2" id="KW-1185">Reference proteome</keyword>
<accession>A0A9X1BNL8</accession>
<dbReference type="RefSeq" id="WP_201825896.1">
    <property type="nucleotide sequence ID" value="NZ_JAERRA010000001.1"/>
</dbReference>
<reference evidence="1 2" key="1">
    <citation type="submission" date="2021-01" db="EMBL/GenBank/DDBJ databases">
        <title>Piscinibacter sp. Jin2 Genome sequencing and assembly.</title>
        <authorList>
            <person name="Kim I."/>
        </authorList>
    </citation>
    <scope>NUCLEOTIDE SEQUENCE [LARGE SCALE GENOMIC DNA]</scope>
    <source>
        <strain evidence="1 2">Jin2</strain>
    </source>
</reference>
<gene>
    <name evidence="1" type="ORF">JI742_09425</name>
</gene>
<evidence type="ECO:0000313" key="1">
    <source>
        <dbReference type="EMBL" id="MBL0720107.1"/>
    </source>
</evidence>
<evidence type="ECO:0000313" key="2">
    <source>
        <dbReference type="Proteomes" id="UP000643207"/>
    </source>
</evidence>
<name>A0A9X1BNL8_9BURK</name>
<sequence>MPMILWLDAARREALGPQGCLGRQRDQALSHDQLFHTVYGLVGLRSAEYRPALDLMQACDRART</sequence>
<dbReference type="Proteomes" id="UP000643207">
    <property type="component" value="Unassembled WGS sequence"/>
</dbReference>
<proteinExistence type="predicted"/>
<comment type="caution">
    <text evidence="1">The sequence shown here is derived from an EMBL/GenBank/DDBJ whole genome shotgun (WGS) entry which is preliminary data.</text>
</comment>
<organism evidence="1 2">
    <name type="scientific">Aquariibacter lacus</name>
    <dbReference type="NCBI Taxonomy" id="2801332"/>
    <lineage>
        <taxon>Bacteria</taxon>
        <taxon>Pseudomonadati</taxon>
        <taxon>Pseudomonadota</taxon>
        <taxon>Betaproteobacteria</taxon>
        <taxon>Burkholderiales</taxon>
        <taxon>Sphaerotilaceae</taxon>
        <taxon>Aquariibacter</taxon>
    </lineage>
</organism>
<dbReference type="InterPro" id="IPR017850">
    <property type="entry name" value="Alkaline_phosphatase_core_sf"/>
</dbReference>
<dbReference type="EMBL" id="JAERRA010000001">
    <property type="protein sequence ID" value="MBL0720107.1"/>
    <property type="molecule type" value="Genomic_DNA"/>
</dbReference>
<dbReference type="AlphaFoldDB" id="A0A9X1BNL8"/>